<proteinExistence type="predicted"/>
<evidence type="ECO:0000256" key="1">
    <source>
        <dbReference type="SAM" id="MobiDB-lite"/>
    </source>
</evidence>
<feature type="region of interest" description="Disordered" evidence="1">
    <location>
        <begin position="1"/>
        <end position="23"/>
    </location>
</feature>
<comment type="caution">
    <text evidence="2">The sequence shown here is derived from an EMBL/GenBank/DDBJ whole genome shotgun (WGS) entry which is preliminary data.</text>
</comment>
<accession>A0A2I0KJ76</accession>
<reference evidence="2 3" key="1">
    <citation type="submission" date="2017-11" db="EMBL/GenBank/DDBJ databases">
        <title>De-novo sequencing of pomegranate (Punica granatum L.) genome.</title>
        <authorList>
            <person name="Akparov Z."/>
            <person name="Amiraslanov A."/>
            <person name="Hajiyeva S."/>
            <person name="Abbasov M."/>
            <person name="Kaur K."/>
            <person name="Hamwieh A."/>
            <person name="Solovyev V."/>
            <person name="Salamov A."/>
            <person name="Braich B."/>
            <person name="Kosarev P."/>
            <person name="Mahmoud A."/>
            <person name="Hajiyev E."/>
            <person name="Babayeva S."/>
            <person name="Izzatullayeva V."/>
            <person name="Mammadov A."/>
            <person name="Mammadov A."/>
            <person name="Sharifova S."/>
            <person name="Ojaghi J."/>
            <person name="Eynullazada K."/>
            <person name="Bayramov B."/>
            <person name="Abdulazimova A."/>
            <person name="Shahmuradov I."/>
        </authorList>
    </citation>
    <scope>NUCLEOTIDE SEQUENCE [LARGE SCALE GENOMIC DNA]</scope>
    <source>
        <strain evidence="3">cv. AG2017</strain>
        <tissue evidence="2">Leaf</tissue>
    </source>
</reference>
<sequence>MYARNGPNWRGKSPMTQGGSRRPLDLILRKRAEYSLTPPGSRAVSPVVSCSILGIECIRIRAPSLDVTCYTGSNAPNHRTRGPTPPNSPSASNPSAEWDLASIHRYTPNTAYVEGNLDWACETDLDITRELDRPNGYSGNQPILLQIVGSIGPDPRLLEPGLP</sequence>
<protein>
    <submittedName>
        <fullName evidence="2">Uncharacterized protein</fullName>
    </submittedName>
</protein>
<organism evidence="2 3">
    <name type="scientific">Punica granatum</name>
    <name type="common">Pomegranate</name>
    <dbReference type="NCBI Taxonomy" id="22663"/>
    <lineage>
        <taxon>Eukaryota</taxon>
        <taxon>Viridiplantae</taxon>
        <taxon>Streptophyta</taxon>
        <taxon>Embryophyta</taxon>
        <taxon>Tracheophyta</taxon>
        <taxon>Spermatophyta</taxon>
        <taxon>Magnoliopsida</taxon>
        <taxon>eudicotyledons</taxon>
        <taxon>Gunneridae</taxon>
        <taxon>Pentapetalae</taxon>
        <taxon>rosids</taxon>
        <taxon>malvids</taxon>
        <taxon>Myrtales</taxon>
        <taxon>Lythraceae</taxon>
        <taxon>Punica</taxon>
    </lineage>
</organism>
<keyword evidence="3" id="KW-1185">Reference proteome</keyword>
<feature type="region of interest" description="Disordered" evidence="1">
    <location>
        <begin position="75"/>
        <end position="95"/>
    </location>
</feature>
<dbReference type="AlphaFoldDB" id="A0A2I0KJ76"/>
<dbReference type="Proteomes" id="UP000233551">
    <property type="component" value="Unassembled WGS sequence"/>
</dbReference>
<gene>
    <name evidence="2" type="ORF">CRG98_011095</name>
</gene>
<evidence type="ECO:0000313" key="2">
    <source>
        <dbReference type="EMBL" id="PKI68499.1"/>
    </source>
</evidence>
<dbReference type="EMBL" id="PGOL01000552">
    <property type="protein sequence ID" value="PKI68499.1"/>
    <property type="molecule type" value="Genomic_DNA"/>
</dbReference>
<name>A0A2I0KJ76_PUNGR</name>
<evidence type="ECO:0000313" key="3">
    <source>
        <dbReference type="Proteomes" id="UP000233551"/>
    </source>
</evidence>